<feature type="domain" description="Response regulatory" evidence="2">
    <location>
        <begin position="7"/>
        <end position="138"/>
    </location>
</feature>
<evidence type="ECO:0000313" key="3">
    <source>
        <dbReference type="EMBL" id="MFD1139871.1"/>
    </source>
</evidence>
<evidence type="ECO:0000313" key="4">
    <source>
        <dbReference type="Proteomes" id="UP001597116"/>
    </source>
</evidence>
<gene>
    <name evidence="3" type="ORF">ACFQ4C_02075</name>
</gene>
<dbReference type="Pfam" id="PF00072">
    <property type="entry name" value="Response_reg"/>
    <property type="match status" value="1"/>
</dbReference>
<feature type="modified residue" description="4-aspartylphosphate" evidence="1">
    <location>
        <position position="71"/>
    </location>
</feature>
<dbReference type="SUPFAM" id="SSF52172">
    <property type="entry name" value="CheY-like"/>
    <property type="match status" value="1"/>
</dbReference>
<protein>
    <submittedName>
        <fullName evidence="3">Response regulator</fullName>
    </submittedName>
</protein>
<comment type="caution">
    <text evidence="3">The sequence shown here is derived from an EMBL/GenBank/DDBJ whole genome shotgun (WGS) entry which is preliminary data.</text>
</comment>
<keyword evidence="1" id="KW-0597">Phosphoprotein</keyword>
<dbReference type="InterPro" id="IPR052893">
    <property type="entry name" value="TCS_response_regulator"/>
</dbReference>
<dbReference type="InterPro" id="IPR001789">
    <property type="entry name" value="Sig_transdc_resp-reg_receiver"/>
</dbReference>
<name>A0ABW3Q493_9BACT</name>
<proteinExistence type="predicted"/>
<evidence type="ECO:0000259" key="2">
    <source>
        <dbReference type="PROSITE" id="PS50110"/>
    </source>
</evidence>
<keyword evidence="4" id="KW-1185">Reference proteome</keyword>
<dbReference type="PROSITE" id="PS50110">
    <property type="entry name" value="RESPONSE_REGULATORY"/>
    <property type="match status" value="1"/>
</dbReference>
<evidence type="ECO:0000256" key="1">
    <source>
        <dbReference type="PROSITE-ProRule" id="PRU00169"/>
    </source>
</evidence>
<dbReference type="SMART" id="SM00448">
    <property type="entry name" value="REC"/>
    <property type="match status" value="1"/>
</dbReference>
<dbReference type="PANTHER" id="PTHR44520:SF2">
    <property type="entry name" value="RESPONSE REGULATOR RCP1"/>
    <property type="match status" value="1"/>
</dbReference>
<accession>A0ABW3Q493</accession>
<sequence length="161" mass="18569">MNKLSLRVLIVDDNKDYRQLIRWALTSALEHVVIQEMTTGQELVDWLAHHRKQSTAEQMADKCLVTIILLDMHMPGLSGLDTLQSLGDMSDLPYMPVVMLTATLCDQLKHQAYNQGIHLYMVKPIEIGGFYRVVEAVKLCYRDMLRRWEQQEVPPLGSTYH</sequence>
<dbReference type="Proteomes" id="UP001597116">
    <property type="component" value="Unassembled WGS sequence"/>
</dbReference>
<reference evidence="4" key="1">
    <citation type="journal article" date="2019" name="Int. J. Syst. Evol. Microbiol.">
        <title>The Global Catalogue of Microorganisms (GCM) 10K type strain sequencing project: providing services to taxonomists for standard genome sequencing and annotation.</title>
        <authorList>
            <consortium name="The Broad Institute Genomics Platform"/>
            <consortium name="The Broad Institute Genome Sequencing Center for Infectious Disease"/>
            <person name="Wu L."/>
            <person name="Ma J."/>
        </authorList>
    </citation>
    <scope>NUCLEOTIDE SEQUENCE [LARGE SCALE GENOMIC DNA]</scope>
    <source>
        <strain evidence="4">CCUG 55608</strain>
    </source>
</reference>
<dbReference type="PANTHER" id="PTHR44520">
    <property type="entry name" value="RESPONSE REGULATOR RCP1-RELATED"/>
    <property type="match status" value="1"/>
</dbReference>
<organism evidence="3 4">
    <name type="scientific">Larkinella insperata</name>
    <dbReference type="NCBI Taxonomy" id="332158"/>
    <lineage>
        <taxon>Bacteria</taxon>
        <taxon>Pseudomonadati</taxon>
        <taxon>Bacteroidota</taxon>
        <taxon>Cytophagia</taxon>
        <taxon>Cytophagales</taxon>
        <taxon>Spirosomataceae</taxon>
        <taxon>Larkinella</taxon>
    </lineage>
</organism>
<dbReference type="InterPro" id="IPR011006">
    <property type="entry name" value="CheY-like_superfamily"/>
</dbReference>
<dbReference type="RefSeq" id="WP_265990548.1">
    <property type="nucleotide sequence ID" value="NZ_CP110973.1"/>
</dbReference>
<dbReference type="EMBL" id="JBHTLP010000001">
    <property type="protein sequence ID" value="MFD1139871.1"/>
    <property type="molecule type" value="Genomic_DNA"/>
</dbReference>
<dbReference type="Gene3D" id="3.40.50.2300">
    <property type="match status" value="1"/>
</dbReference>